<dbReference type="AlphaFoldDB" id="A0A1J7HAW3"/>
<evidence type="ECO:0000313" key="2">
    <source>
        <dbReference type="Proteomes" id="UP000188354"/>
    </source>
</evidence>
<sequence>MARSRWPQRFGSRWIMVVPIGVVSSFLPPLGVSNSELRENGDDMEWWFDGRR</sequence>
<reference evidence="1 2" key="1">
    <citation type="journal article" date="2017" name="Plant Biotechnol. J.">
        <title>A comprehensive draft genome sequence for lupin (Lupinus angustifolius), an emerging health food: insights into plant-microbe interactions and legume evolution.</title>
        <authorList>
            <person name="Hane J.K."/>
            <person name="Ming Y."/>
            <person name="Kamphuis L.G."/>
            <person name="Nelson M.N."/>
            <person name="Garg G."/>
            <person name="Atkins C.A."/>
            <person name="Bayer P.E."/>
            <person name="Bravo A."/>
            <person name="Bringans S."/>
            <person name="Cannon S."/>
            <person name="Edwards D."/>
            <person name="Foley R."/>
            <person name="Gao L.L."/>
            <person name="Harrison M.J."/>
            <person name="Huang W."/>
            <person name="Hurgobin B."/>
            <person name="Li S."/>
            <person name="Liu C.W."/>
            <person name="McGrath A."/>
            <person name="Morahan G."/>
            <person name="Murray J."/>
            <person name="Weller J."/>
            <person name="Jian J."/>
            <person name="Singh K.B."/>
        </authorList>
    </citation>
    <scope>NUCLEOTIDE SEQUENCE [LARGE SCALE GENOMIC DNA]</scope>
    <source>
        <strain evidence="2">cv. Tanjil</strain>
        <tissue evidence="1">Whole plant</tissue>
    </source>
</reference>
<accession>A0A1J7HAW3</accession>
<evidence type="ECO:0000313" key="1">
    <source>
        <dbReference type="EMBL" id="OIW09748.1"/>
    </source>
</evidence>
<name>A0A1J7HAW3_LUPAN</name>
<organism evidence="1 2">
    <name type="scientific">Lupinus angustifolius</name>
    <name type="common">Narrow-leaved blue lupine</name>
    <dbReference type="NCBI Taxonomy" id="3871"/>
    <lineage>
        <taxon>Eukaryota</taxon>
        <taxon>Viridiplantae</taxon>
        <taxon>Streptophyta</taxon>
        <taxon>Embryophyta</taxon>
        <taxon>Tracheophyta</taxon>
        <taxon>Spermatophyta</taxon>
        <taxon>Magnoliopsida</taxon>
        <taxon>eudicotyledons</taxon>
        <taxon>Gunneridae</taxon>
        <taxon>Pentapetalae</taxon>
        <taxon>rosids</taxon>
        <taxon>fabids</taxon>
        <taxon>Fabales</taxon>
        <taxon>Fabaceae</taxon>
        <taxon>Papilionoideae</taxon>
        <taxon>50 kb inversion clade</taxon>
        <taxon>genistoids sensu lato</taxon>
        <taxon>core genistoids</taxon>
        <taxon>Genisteae</taxon>
        <taxon>Lupinus</taxon>
    </lineage>
</organism>
<dbReference type="Proteomes" id="UP000188354">
    <property type="component" value="Chromosome LG06"/>
</dbReference>
<dbReference type="EMBL" id="CM007366">
    <property type="protein sequence ID" value="OIW09748.1"/>
    <property type="molecule type" value="Genomic_DNA"/>
</dbReference>
<protein>
    <submittedName>
        <fullName evidence="1">Uncharacterized protein</fullName>
    </submittedName>
</protein>
<proteinExistence type="predicted"/>
<keyword evidence="2" id="KW-1185">Reference proteome</keyword>
<gene>
    <name evidence="1" type="ORF">TanjilG_14271</name>
</gene>
<dbReference type="Gramene" id="OIW09748">
    <property type="protein sequence ID" value="OIW09748"/>
    <property type="gene ID" value="TanjilG_14271"/>
</dbReference>